<keyword evidence="3" id="KW-1185">Reference proteome</keyword>
<dbReference type="OrthoDB" id="3800763at2759"/>
<reference evidence="2" key="1">
    <citation type="journal article" date="2020" name="Stud. Mycol.">
        <title>101 Dothideomycetes genomes: a test case for predicting lifestyles and emergence of pathogens.</title>
        <authorList>
            <person name="Haridas S."/>
            <person name="Albert R."/>
            <person name="Binder M."/>
            <person name="Bloem J."/>
            <person name="Labutti K."/>
            <person name="Salamov A."/>
            <person name="Andreopoulos B."/>
            <person name="Baker S."/>
            <person name="Barry K."/>
            <person name="Bills G."/>
            <person name="Bluhm B."/>
            <person name="Cannon C."/>
            <person name="Castanera R."/>
            <person name="Culley D."/>
            <person name="Daum C."/>
            <person name="Ezra D."/>
            <person name="Gonzalez J."/>
            <person name="Henrissat B."/>
            <person name="Kuo A."/>
            <person name="Liang C."/>
            <person name="Lipzen A."/>
            <person name="Lutzoni F."/>
            <person name="Magnuson J."/>
            <person name="Mondo S."/>
            <person name="Nolan M."/>
            <person name="Ohm R."/>
            <person name="Pangilinan J."/>
            <person name="Park H.-J."/>
            <person name="Ramirez L."/>
            <person name="Alfaro M."/>
            <person name="Sun H."/>
            <person name="Tritt A."/>
            <person name="Yoshinaga Y."/>
            <person name="Zwiers L.-H."/>
            <person name="Turgeon B."/>
            <person name="Goodwin S."/>
            <person name="Spatafora J."/>
            <person name="Crous P."/>
            <person name="Grigoriev I."/>
        </authorList>
    </citation>
    <scope>NUCLEOTIDE SEQUENCE</scope>
    <source>
        <strain evidence="2">CBS 122368</strain>
    </source>
</reference>
<protein>
    <submittedName>
        <fullName evidence="2">Uncharacterized protein</fullName>
    </submittedName>
</protein>
<evidence type="ECO:0000313" key="2">
    <source>
        <dbReference type="EMBL" id="KAF2240792.1"/>
    </source>
</evidence>
<name>A0A6A6HSL6_9PLEO</name>
<proteinExistence type="predicted"/>
<organism evidence="2 3">
    <name type="scientific">Trematosphaeria pertusa</name>
    <dbReference type="NCBI Taxonomy" id="390896"/>
    <lineage>
        <taxon>Eukaryota</taxon>
        <taxon>Fungi</taxon>
        <taxon>Dikarya</taxon>
        <taxon>Ascomycota</taxon>
        <taxon>Pezizomycotina</taxon>
        <taxon>Dothideomycetes</taxon>
        <taxon>Pleosporomycetidae</taxon>
        <taxon>Pleosporales</taxon>
        <taxon>Massarineae</taxon>
        <taxon>Trematosphaeriaceae</taxon>
        <taxon>Trematosphaeria</taxon>
    </lineage>
</organism>
<accession>A0A6A6HSL6</accession>
<evidence type="ECO:0000256" key="1">
    <source>
        <dbReference type="SAM" id="MobiDB-lite"/>
    </source>
</evidence>
<dbReference type="AlphaFoldDB" id="A0A6A6HSL6"/>
<dbReference type="RefSeq" id="XP_033675796.1">
    <property type="nucleotide sequence ID" value="XM_033830564.1"/>
</dbReference>
<dbReference type="Proteomes" id="UP000800094">
    <property type="component" value="Unassembled WGS sequence"/>
</dbReference>
<dbReference type="EMBL" id="ML987215">
    <property type="protein sequence ID" value="KAF2240792.1"/>
    <property type="molecule type" value="Genomic_DNA"/>
</dbReference>
<dbReference type="GeneID" id="54583894"/>
<feature type="region of interest" description="Disordered" evidence="1">
    <location>
        <begin position="149"/>
        <end position="197"/>
    </location>
</feature>
<feature type="compositionally biased region" description="Acidic residues" evidence="1">
    <location>
        <begin position="156"/>
        <end position="197"/>
    </location>
</feature>
<sequence>MPTKQPGPYFVIPTLPIAFPSQFFSALASYVPITHLTVASMLSYPSAYLLAVSSGLKGVLRSKLPNFWKDQGPVDAEEEALWTTFFDHLLRGREMLIMRNGAELPVDEGDGYGHMDLEMWIAGWLAERQMKGMREKGLEEKARIRSSMGEIAAAGDEIEEGEDGDAEMDESDGEDESEDEDEVAGEESEQEAEDRDEVEAMDLMPEHEDPTLHLGNDTTLLDLEHLDTIHVGQGRTGPRRVSWNEGELASFFEIPARPTKKGKVRANR</sequence>
<evidence type="ECO:0000313" key="3">
    <source>
        <dbReference type="Proteomes" id="UP000800094"/>
    </source>
</evidence>
<gene>
    <name evidence="2" type="ORF">BU26DRAFT_525700</name>
</gene>